<protein>
    <submittedName>
        <fullName evidence="3">Topoisomerase I damage affected protein 11</fullName>
    </submittedName>
</protein>
<gene>
    <name evidence="3" type="ORF">AC631_01161</name>
</gene>
<feature type="compositionally biased region" description="Low complexity" evidence="2">
    <location>
        <begin position="91"/>
        <end position="111"/>
    </location>
</feature>
<feature type="region of interest" description="Disordered" evidence="2">
    <location>
        <begin position="282"/>
        <end position="328"/>
    </location>
</feature>
<evidence type="ECO:0000313" key="4">
    <source>
        <dbReference type="Proteomes" id="UP000054251"/>
    </source>
</evidence>
<feature type="region of interest" description="Disordered" evidence="2">
    <location>
        <begin position="1"/>
        <end position="52"/>
    </location>
</feature>
<sequence length="460" mass="50523">MNGSTSSDAVDPGLGVTTPSPVKQSLRLSSSSSSKDDKQITPSIKRSNSTRSKGINFNVAISPLAINQTPPSLKGSHRKTGSYDAKNLHLPKLPESSPSSSTPDSPIPSASEELKYDLPLPLMEQLMGMDIDDQLRLLALKEMSIVEIKDSIGNLNSKLQRNEKELHSLREVIQKSLYKELNSSTSKLKNEAQSNTNVTRPQRQNSNPREEAIASTKNRTRRRTLSSSSGGAAPVLLSQQSTQNPDKQDRRNSTLWSNLSKPLNLIQQFDSMLQHEFEKSMIPQQNREIPSRTTHSHKSRHSEDSISSLGSISSPLNSKSKSISEKPSNDELDQYFAQQSGISKSKTDGVIPKGNHMNSDDMLQAVSSSIWSFVNDVKTNVLSSLGDEEAPESGGHVTKGPLDFTNSDNQKDINDLTLYNLDIGSTVSFEKNEDSDLENTFVHNTMSVDGTIVDDKSKND</sequence>
<evidence type="ECO:0000256" key="2">
    <source>
        <dbReference type="SAM" id="MobiDB-lite"/>
    </source>
</evidence>
<dbReference type="RefSeq" id="XP_015469129.1">
    <property type="nucleotide sequence ID" value="XM_015609991.1"/>
</dbReference>
<evidence type="ECO:0000256" key="1">
    <source>
        <dbReference type="SAM" id="Coils"/>
    </source>
</evidence>
<comment type="caution">
    <text evidence="3">The sequence shown here is derived from an EMBL/GenBank/DDBJ whole genome shotgun (WGS) entry which is preliminary data.</text>
</comment>
<feature type="coiled-coil region" evidence="1">
    <location>
        <begin position="145"/>
        <end position="172"/>
    </location>
</feature>
<feature type="compositionally biased region" description="Polar residues" evidence="2">
    <location>
        <begin position="40"/>
        <end position="52"/>
    </location>
</feature>
<reference evidence="3 4" key="1">
    <citation type="submission" date="2015-11" db="EMBL/GenBank/DDBJ databases">
        <title>The genome of Debaryomyces fabryi.</title>
        <authorList>
            <person name="Tafer H."/>
            <person name="Lopandic K."/>
        </authorList>
    </citation>
    <scope>NUCLEOTIDE SEQUENCE [LARGE SCALE GENOMIC DNA]</scope>
    <source>
        <strain evidence="3 4">CBS 789</strain>
    </source>
</reference>
<name>A0A0V1Q3H8_9ASCO</name>
<evidence type="ECO:0000313" key="3">
    <source>
        <dbReference type="EMBL" id="KSA03027.1"/>
    </source>
</evidence>
<feature type="compositionally biased region" description="Polar residues" evidence="2">
    <location>
        <begin position="184"/>
        <end position="207"/>
    </location>
</feature>
<dbReference type="AlphaFoldDB" id="A0A0V1Q3H8"/>
<dbReference type="GeneID" id="26838170"/>
<accession>A0A0V1Q3H8</accession>
<feature type="compositionally biased region" description="Low complexity" evidence="2">
    <location>
        <begin position="305"/>
        <end position="321"/>
    </location>
</feature>
<dbReference type="Proteomes" id="UP000054251">
    <property type="component" value="Unassembled WGS sequence"/>
</dbReference>
<keyword evidence="4" id="KW-1185">Reference proteome</keyword>
<organism evidence="3 4">
    <name type="scientific">Debaryomyces fabryi</name>
    <dbReference type="NCBI Taxonomy" id="58627"/>
    <lineage>
        <taxon>Eukaryota</taxon>
        <taxon>Fungi</taxon>
        <taxon>Dikarya</taxon>
        <taxon>Ascomycota</taxon>
        <taxon>Saccharomycotina</taxon>
        <taxon>Pichiomycetes</taxon>
        <taxon>Debaryomycetaceae</taxon>
        <taxon>Debaryomyces</taxon>
    </lineage>
</organism>
<feature type="region of interest" description="Disordered" evidence="2">
    <location>
        <begin position="386"/>
        <end position="409"/>
    </location>
</feature>
<keyword evidence="1" id="KW-0175">Coiled coil</keyword>
<dbReference type="GO" id="GO:0016853">
    <property type="term" value="F:isomerase activity"/>
    <property type="evidence" value="ECO:0007669"/>
    <property type="project" value="UniProtKB-KW"/>
</dbReference>
<feature type="region of interest" description="Disordered" evidence="2">
    <location>
        <begin position="66"/>
        <end position="111"/>
    </location>
</feature>
<dbReference type="OrthoDB" id="4036304at2759"/>
<feature type="region of interest" description="Disordered" evidence="2">
    <location>
        <begin position="184"/>
        <end position="253"/>
    </location>
</feature>
<proteinExistence type="predicted"/>
<keyword evidence="3" id="KW-0413">Isomerase</keyword>
<dbReference type="EMBL" id="LMYN01000015">
    <property type="protein sequence ID" value="KSA03027.1"/>
    <property type="molecule type" value="Genomic_DNA"/>
</dbReference>